<dbReference type="AlphaFoldDB" id="X6NU04"/>
<dbReference type="Proteomes" id="UP000023152">
    <property type="component" value="Unassembled WGS sequence"/>
</dbReference>
<organism evidence="1 2">
    <name type="scientific">Reticulomyxa filosa</name>
    <dbReference type="NCBI Taxonomy" id="46433"/>
    <lineage>
        <taxon>Eukaryota</taxon>
        <taxon>Sar</taxon>
        <taxon>Rhizaria</taxon>
        <taxon>Retaria</taxon>
        <taxon>Foraminifera</taxon>
        <taxon>Monothalamids</taxon>
        <taxon>Reticulomyxidae</taxon>
        <taxon>Reticulomyxa</taxon>
    </lineage>
</organism>
<comment type="caution">
    <text evidence="1">The sequence shown here is derived from an EMBL/GenBank/DDBJ whole genome shotgun (WGS) entry which is preliminary data.</text>
</comment>
<gene>
    <name evidence="1" type="ORF">RFI_07344</name>
</gene>
<name>X6NU04_RETFI</name>
<keyword evidence="2" id="KW-1185">Reference proteome</keyword>
<protein>
    <submittedName>
        <fullName evidence="1">Uncharacterized protein</fullName>
    </submittedName>
</protein>
<reference evidence="1 2" key="1">
    <citation type="journal article" date="2013" name="Curr. Biol.">
        <title>The Genome of the Foraminiferan Reticulomyxa filosa.</title>
        <authorList>
            <person name="Glockner G."/>
            <person name="Hulsmann N."/>
            <person name="Schleicher M."/>
            <person name="Noegel A.A."/>
            <person name="Eichinger L."/>
            <person name="Gallinger C."/>
            <person name="Pawlowski J."/>
            <person name="Sierra R."/>
            <person name="Euteneuer U."/>
            <person name="Pillet L."/>
            <person name="Moustafa A."/>
            <person name="Platzer M."/>
            <person name="Groth M."/>
            <person name="Szafranski K."/>
            <person name="Schliwa M."/>
        </authorList>
    </citation>
    <scope>NUCLEOTIDE SEQUENCE [LARGE SCALE GENOMIC DNA]</scope>
</reference>
<sequence length="227" mass="26305">MYNPKQQQQELEKQKSDQLIQKKSAQETIWDDKKFAFQFSTDITILPINVTLFSKNLYLTPSNALQNICLVGYDLFNNNECDMVMSFYNPKSLSLSYWLKCQTQLWPILANKSMQMQPLSTSTDLFSQVQQPFADKEIYGLDINCVHVNNFQSKYGCFTTFFVSSKTRSRYKYRNEIITTIKESINHSLLHHKIQECRSSAKLRDGVDVGFCTYSVLPPISFAFGMT</sequence>
<proteinExistence type="predicted"/>
<evidence type="ECO:0000313" key="2">
    <source>
        <dbReference type="Proteomes" id="UP000023152"/>
    </source>
</evidence>
<evidence type="ECO:0000313" key="1">
    <source>
        <dbReference type="EMBL" id="ETO29775.1"/>
    </source>
</evidence>
<dbReference type="EMBL" id="ASPP01005852">
    <property type="protein sequence ID" value="ETO29775.1"/>
    <property type="molecule type" value="Genomic_DNA"/>
</dbReference>
<accession>X6NU04</accession>